<dbReference type="VEuPathDB" id="FungiDB:BON22_3670"/>
<proteinExistence type="predicted"/>
<name>A0A061B199_CYBFA</name>
<dbReference type="InterPro" id="IPR038609">
    <property type="entry name" value="HDA1_su2/3_sf"/>
</dbReference>
<gene>
    <name evidence="2" type="ORF">CYFA0S_07e01750g</name>
</gene>
<dbReference type="AlphaFoldDB" id="A0A061B199"/>
<evidence type="ECO:0000313" key="2">
    <source>
        <dbReference type="EMBL" id="CDR41409.1"/>
    </source>
</evidence>
<reference evidence="2" key="1">
    <citation type="journal article" date="2014" name="Genome Announc.">
        <title>Genome sequence of the yeast Cyberlindnera fabianii (Hansenula fabianii).</title>
        <authorList>
            <person name="Freel K.C."/>
            <person name="Sarilar V."/>
            <person name="Neuveglise C."/>
            <person name="Devillers H."/>
            <person name="Friedrich A."/>
            <person name="Schacherer J."/>
        </authorList>
    </citation>
    <scope>NUCLEOTIDE SEQUENCE</scope>
    <source>
        <strain evidence="2">YJS4271</strain>
    </source>
</reference>
<dbReference type="PhylomeDB" id="A0A061B199"/>
<keyword evidence="1" id="KW-0175">Coiled coil</keyword>
<dbReference type="InterPro" id="IPR021006">
    <property type="entry name" value="Hda2/3"/>
</dbReference>
<dbReference type="Gene3D" id="3.40.50.12360">
    <property type="match status" value="1"/>
</dbReference>
<organism evidence="2">
    <name type="scientific">Cyberlindnera fabianii</name>
    <name type="common">Yeast</name>
    <name type="synonym">Hansenula fabianii</name>
    <dbReference type="NCBI Taxonomy" id="36022"/>
    <lineage>
        <taxon>Eukaryota</taxon>
        <taxon>Fungi</taxon>
        <taxon>Dikarya</taxon>
        <taxon>Ascomycota</taxon>
        <taxon>Saccharomycotina</taxon>
        <taxon>Saccharomycetes</taxon>
        <taxon>Phaffomycetales</taxon>
        <taxon>Phaffomycetaceae</taxon>
        <taxon>Cyberlindnera</taxon>
    </lineage>
</organism>
<dbReference type="GO" id="GO:0070823">
    <property type="term" value="C:HDA1 complex"/>
    <property type="evidence" value="ECO:0007669"/>
    <property type="project" value="InterPro"/>
</dbReference>
<feature type="coiled-coil region" evidence="1">
    <location>
        <begin position="571"/>
        <end position="605"/>
    </location>
</feature>
<protein>
    <submittedName>
        <fullName evidence="2">CYFA0S07e01750g1_1</fullName>
    </submittedName>
</protein>
<dbReference type="Pfam" id="PF11496">
    <property type="entry name" value="HDA2-3"/>
    <property type="match status" value="1"/>
</dbReference>
<dbReference type="OrthoDB" id="4034449at2759"/>
<accession>A0A061B199</accession>
<evidence type="ECO:0000256" key="1">
    <source>
        <dbReference type="SAM" id="Coils"/>
    </source>
</evidence>
<feature type="coiled-coil region" evidence="1">
    <location>
        <begin position="449"/>
        <end position="533"/>
    </location>
</feature>
<dbReference type="EMBL" id="LK052892">
    <property type="protein sequence ID" value="CDR41409.1"/>
    <property type="molecule type" value="Genomic_DNA"/>
</dbReference>
<sequence length="630" mass="71427">MNLSAIVDADATVDATADATVDATEPSLSQETPGPNVYVLPLGLTDVQRDLVELVVTLHRPSLLARLRGEDSLVKSERVPDPQYLSDVELEGLLDRNLVNIANHPYLLVEHFMPKRLLLMESHERLMNVSDKFSKFDKLLGAIGDLSIDVLVVGHSIKELDLIEAFVLGRKITYKRYSGTHLYDGTKTIKTTYESSEKKVSSKEDDYAPRVKPQPVPQQVRLHLITTHQLTSSAFTAVRPQFIVSFDALLDVKNPNLDWLRTAYTDGTTPIPLIKLLVMQSHLHGLIANEDNILEDSSIRSKTLFSSLVNRQVDNTSQFNEACGTLFQNIRKFFIVPTPSNWPIQRLPEFKIYDTEQIIASVEAEYSPISIEWKNNKRLKMEQIVIPPNLTVSEYKSLLAKLTIERITVLEKDIVDNQERLKSLRISSTLKHAVDDSLKLSVGEVFKGSIKTKEDAEAAEKRLERLQVEYEKFHEKEIELEKKLGALELIEKGEVKLSDEEMDKQIEQLQQVLEKLEKESIEMGSKVDDLRTEYQRSTSTAAERATKVKSVTGINAQIVAKLEGQGKKLRQLAHEEKKVKLNDEVSQMKNELNFLQVYHEKLEKTVKERGATLNVGRNGRVHRSTTPYLS</sequence>